<reference evidence="3" key="1">
    <citation type="submission" date="2022-11" db="EMBL/GenBank/DDBJ databases">
        <title>Isolation and characterization of PLA-degrading bacterium Massilia sp. from Antarctic soil.</title>
        <authorList>
            <person name="Sato K."/>
            <person name="Gomez-Fuentes C."/>
            <person name="Ahmad S.A."/>
            <person name="Zulkharnain A."/>
        </authorList>
    </citation>
    <scope>NUCLEOTIDE SEQUENCE</scope>
    <source>
        <strain evidence="3">N-3</strain>
    </source>
</reference>
<keyword evidence="4" id="KW-1185">Reference proteome</keyword>
<gene>
    <name evidence="3" type="ORF">MasN3_35320</name>
</gene>
<dbReference type="Pfam" id="PF18426">
    <property type="entry name" value="Tli4_C"/>
    <property type="match status" value="1"/>
</dbReference>
<sequence>MTVLTPRLQPMFEKTKAVCFGRFMIDVPAATTVAWGDVSVPLGVSVYPNGVNEVEAMAQTFIDELKSEKAIYLNDIPLLISVEEITHPEGKIVTGYEGFEAISELKINGYFKLNDDGVVIDSRPLDNMKDRVTSDIISIAQRLRPRAEHEVPAEPGNCIEHAFLPDKPGTKKERRAELISIGFRLKEFPDTHLSISIRPSNPHRSESNTLKWQLERLEKNLKAENPNHPRLKTKILP</sequence>
<dbReference type="InterPro" id="IPR041290">
    <property type="entry name" value="Tli4_C"/>
</dbReference>
<name>A0ABM8C9W1_9BURK</name>
<dbReference type="RefSeq" id="WP_281908998.1">
    <property type="nucleotide sequence ID" value="NZ_AP026966.1"/>
</dbReference>
<evidence type="ECO:0000313" key="3">
    <source>
        <dbReference type="EMBL" id="BDT60038.1"/>
    </source>
</evidence>
<evidence type="ECO:0000313" key="4">
    <source>
        <dbReference type="Proteomes" id="UP001163336"/>
    </source>
</evidence>
<dbReference type="InterPro" id="IPR040761">
    <property type="entry name" value="Tli4_N"/>
</dbReference>
<organism evidence="3 4">
    <name type="scientific">Massilia varians</name>
    <dbReference type="NCBI Taxonomy" id="457921"/>
    <lineage>
        <taxon>Bacteria</taxon>
        <taxon>Pseudomonadati</taxon>
        <taxon>Pseudomonadota</taxon>
        <taxon>Betaproteobacteria</taxon>
        <taxon>Burkholderiales</taxon>
        <taxon>Oxalobacteraceae</taxon>
        <taxon>Telluria group</taxon>
        <taxon>Massilia</taxon>
    </lineage>
</organism>
<evidence type="ECO:0000259" key="2">
    <source>
        <dbReference type="Pfam" id="PF18443"/>
    </source>
</evidence>
<evidence type="ECO:0000259" key="1">
    <source>
        <dbReference type="Pfam" id="PF18426"/>
    </source>
</evidence>
<protein>
    <submittedName>
        <fullName evidence="3">Uncharacterized protein</fullName>
    </submittedName>
</protein>
<feature type="domain" description="Tle cognate immunity protein 4 C-terminal" evidence="1">
    <location>
        <begin position="150"/>
        <end position="220"/>
    </location>
</feature>
<dbReference type="Pfam" id="PF18443">
    <property type="entry name" value="Tli4_N"/>
    <property type="match status" value="1"/>
</dbReference>
<accession>A0ABM8C9W1</accession>
<proteinExistence type="predicted"/>
<dbReference type="Proteomes" id="UP001163336">
    <property type="component" value="Chromosome"/>
</dbReference>
<dbReference type="EMBL" id="AP026966">
    <property type="protein sequence ID" value="BDT60038.1"/>
    <property type="molecule type" value="Genomic_DNA"/>
</dbReference>
<feature type="domain" description="Tle cognate immunity protein 4 N-terminal" evidence="2">
    <location>
        <begin position="16"/>
        <end position="134"/>
    </location>
</feature>